<evidence type="ECO:0000256" key="8">
    <source>
        <dbReference type="ARBA" id="ARBA00022833"/>
    </source>
</evidence>
<keyword evidence="6 12" id="KW-0747">Spliceosome</keyword>
<dbReference type="PROSITE" id="PS50103">
    <property type="entry name" value="ZF_C3H1"/>
    <property type="match status" value="1"/>
</dbReference>
<dbReference type="InterPro" id="IPR039971">
    <property type="entry name" value="CWC24-like"/>
</dbReference>
<dbReference type="RefSeq" id="XP_028479981.1">
    <property type="nucleotide sequence ID" value="XM_028616124.1"/>
</dbReference>
<dbReference type="SUPFAM" id="SSF57850">
    <property type="entry name" value="RING/U-box"/>
    <property type="match status" value="1"/>
</dbReference>
<evidence type="ECO:0000256" key="13">
    <source>
        <dbReference type="SAM" id="MobiDB-lite"/>
    </source>
</evidence>
<evidence type="ECO:0000256" key="9">
    <source>
        <dbReference type="ARBA" id="ARBA00023125"/>
    </source>
</evidence>
<keyword evidence="10 12" id="KW-0508">mRNA splicing</keyword>
<dbReference type="SMART" id="SM00184">
    <property type="entry name" value="RING"/>
    <property type="match status" value="1"/>
</dbReference>
<dbReference type="GO" id="GO:0008270">
    <property type="term" value="F:zinc ion binding"/>
    <property type="evidence" value="ECO:0007669"/>
    <property type="project" value="UniProtKB-KW"/>
</dbReference>
<evidence type="ECO:0000256" key="2">
    <source>
        <dbReference type="ARBA" id="ARBA00009161"/>
    </source>
</evidence>
<feature type="region of interest" description="Disordered" evidence="13">
    <location>
        <begin position="298"/>
        <end position="347"/>
    </location>
</feature>
<dbReference type="SUPFAM" id="SSF90229">
    <property type="entry name" value="CCCH zinc finger"/>
    <property type="match status" value="1"/>
</dbReference>
<dbReference type="STRING" id="105984.A0A427Y9I9"/>
<comment type="caution">
    <text evidence="16">The sequence shown here is derived from an EMBL/GenBank/DDBJ whole genome shotgun (WGS) entry which is preliminary data.</text>
</comment>
<dbReference type="InterPro" id="IPR001841">
    <property type="entry name" value="Znf_RING"/>
</dbReference>
<dbReference type="Gene3D" id="4.10.1000.10">
    <property type="entry name" value="Zinc finger, CCCH-type"/>
    <property type="match status" value="1"/>
</dbReference>
<dbReference type="GeneID" id="39584832"/>
<feature type="zinc finger region" description="C3H1-type" evidence="11">
    <location>
        <begin position="175"/>
        <end position="203"/>
    </location>
</feature>
<dbReference type="SMART" id="SM00356">
    <property type="entry name" value="ZnF_C3H1"/>
    <property type="match status" value="1"/>
</dbReference>
<dbReference type="PROSITE" id="PS50089">
    <property type="entry name" value="ZF_RING_2"/>
    <property type="match status" value="1"/>
</dbReference>
<keyword evidence="5 11" id="KW-0479">Metal-binding</keyword>
<dbReference type="GO" id="GO:0003677">
    <property type="term" value="F:DNA binding"/>
    <property type="evidence" value="ECO:0007669"/>
    <property type="project" value="UniProtKB-UniRule"/>
</dbReference>
<dbReference type="Proteomes" id="UP000279236">
    <property type="component" value="Unassembled WGS sequence"/>
</dbReference>
<dbReference type="OrthoDB" id="25761at2759"/>
<evidence type="ECO:0000256" key="4">
    <source>
        <dbReference type="ARBA" id="ARBA00020647"/>
    </source>
</evidence>
<evidence type="ECO:0000259" key="14">
    <source>
        <dbReference type="PROSITE" id="PS50089"/>
    </source>
</evidence>
<organism evidence="16 17">
    <name type="scientific">Apiotrichum porosum</name>
    <dbReference type="NCBI Taxonomy" id="105984"/>
    <lineage>
        <taxon>Eukaryota</taxon>
        <taxon>Fungi</taxon>
        <taxon>Dikarya</taxon>
        <taxon>Basidiomycota</taxon>
        <taxon>Agaricomycotina</taxon>
        <taxon>Tremellomycetes</taxon>
        <taxon>Trichosporonales</taxon>
        <taxon>Trichosporonaceae</taxon>
        <taxon>Apiotrichum</taxon>
    </lineage>
</organism>
<keyword evidence="12" id="KW-0507">mRNA processing</keyword>
<evidence type="ECO:0000256" key="7">
    <source>
        <dbReference type="ARBA" id="ARBA00022771"/>
    </source>
</evidence>
<evidence type="ECO:0000256" key="12">
    <source>
        <dbReference type="RuleBase" id="RU367110"/>
    </source>
</evidence>
<dbReference type="GO" id="GO:0005684">
    <property type="term" value="C:U2-type spliceosomal complex"/>
    <property type="evidence" value="ECO:0007669"/>
    <property type="project" value="TreeGrafter"/>
</dbReference>
<dbReference type="InterPro" id="IPR017907">
    <property type="entry name" value="Znf_RING_CS"/>
</dbReference>
<evidence type="ECO:0000313" key="16">
    <source>
        <dbReference type="EMBL" id="RSH87773.1"/>
    </source>
</evidence>
<keyword evidence="8 11" id="KW-0862">Zinc</keyword>
<dbReference type="PANTHER" id="PTHR12930:SF0">
    <property type="entry name" value="RING FINGER PROTEIN 113B"/>
    <property type="match status" value="1"/>
</dbReference>
<gene>
    <name evidence="16" type="primary">CWC24</name>
    <name evidence="16" type="ORF">EHS24_000289</name>
</gene>
<dbReference type="PANTHER" id="PTHR12930">
    <property type="entry name" value="ZINC FINGER PROTEIN 183"/>
    <property type="match status" value="1"/>
</dbReference>
<feature type="compositionally biased region" description="Basic and acidic residues" evidence="13">
    <location>
        <begin position="337"/>
        <end position="347"/>
    </location>
</feature>
<dbReference type="Pfam" id="PF00642">
    <property type="entry name" value="zf-CCCH"/>
    <property type="match status" value="1"/>
</dbReference>
<dbReference type="CDD" id="cd16539">
    <property type="entry name" value="RING-HC_RNF113A_B"/>
    <property type="match status" value="1"/>
</dbReference>
<feature type="domain" description="RING-type" evidence="14">
    <location>
        <begin position="235"/>
        <end position="272"/>
    </location>
</feature>
<keyword evidence="9 12" id="KW-0238">DNA-binding</keyword>
<accession>A0A427Y9I9</accession>
<evidence type="ECO:0000259" key="15">
    <source>
        <dbReference type="PROSITE" id="PS50103"/>
    </source>
</evidence>
<reference evidence="16 17" key="1">
    <citation type="submission" date="2018-11" db="EMBL/GenBank/DDBJ databases">
        <title>Genome sequence of Apiotrichum porosum DSM 27194.</title>
        <authorList>
            <person name="Aliyu H."/>
            <person name="Gorte O."/>
            <person name="Ochsenreither K."/>
        </authorList>
    </citation>
    <scope>NUCLEOTIDE SEQUENCE [LARGE SCALE GENOMIC DNA]</scope>
    <source>
        <strain evidence="16 17">DSM 27194</strain>
    </source>
</reference>
<feature type="domain" description="C3H1-type" evidence="15">
    <location>
        <begin position="175"/>
        <end position="203"/>
    </location>
</feature>
<feature type="compositionally biased region" description="Acidic residues" evidence="13">
    <location>
        <begin position="319"/>
        <end position="336"/>
    </location>
</feature>
<feature type="compositionally biased region" description="Polar residues" evidence="13">
    <location>
        <begin position="1"/>
        <end position="11"/>
    </location>
</feature>
<name>A0A427Y9I9_9TREE</name>
<dbReference type="EMBL" id="RSCE01000001">
    <property type="protein sequence ID" value="RSH87773.1"/>
    <property type="molecule type" value="Genomic_DNA"/>
</dbReference>
<comment type="subunit">
    <text evidence="3 12">Associated with the spliceosome.</text>
</comment>
<dbReference type="GO" id="GO:0006397">
    <property type="term" value="P:mRNA processing"/>
    <property type="evidence" value="ECO:0007669"/>
    <property type="project" value="UniProtKB-KW"/>
</dbReference>
<dbReference type="InterPro" id="IPR036855">
    <property type="entry name" value="Znf_CCCH_sf"/>
</dbReference>
<feature type="region of interest" description="Disordered" evidence="13">
    <location>
        <begin position="1"/>
        <end position="85"/>
    </location>
</feature>
<keyword evidence="17" id="KW-1185">Reference proteome</keyword>
<dbReference type="InterPro" id="IPR000571">
    <property type="entry name" value="Znf_CCCH"/>
</dbReference>
<evidence type="ECO:0000313" key="17">
    <source>
        <dbReference type="Proteomes" id="UP000279236"/>
    </source>
</evidence>
<protein>
    <recommendedName>
        <fullName evidence="4 12">Pre-mRNA-splicing factor CWC24</fullName>
    </recommendedName>
</protein>
<evidence type="ECO:0000256" key="10">
    <source>
        <dbReference type="ARBA" id="ARBA00023187"/>
    </source>
</evidence>
<dbReference type="AlphaFoldDB" id="A0A427Y9I9"/>
<comment type="function">
    <text evidence="1 12">Involved in pre-mRNA splicing.</text>
</comment>
<evidence type="ECO:0000256" key="6">
    <source>
        <dbReference type="ARBA" id="ARBA00022728"/>
    </source>
</evidence>
<feature type="compositionally biased region" description="Basic residues" evidence="13">
    <location>
        <begin position="19"/>
        <end position="32"/>
    </location>
</feature>
<dbReference type="GO" id="GO:0034247">
    <property type="term" value="P:snoRNA splicing"/>
    <property type="evidence" value="ECO:0007669"/>
    <property type="project" value="TreeGrafter"/>
</dbReference>
<evidence type="ECO:0000256" key="3">
    <source>
        <dbReference type="ARBA" id="ARBA00011524"/>
    </source>
</evidence>
<dbReference type="InterPro" id="IPR013083">
    <property type="entry name" value="Znf_RING/FYVE/PHD"/>
</dbReference>
<proteinExistence type="inferred from homology"/>
<keyword evidence="12" id="KW-0539">Nucleus</keyword>
<evidence type="ECO:0000256" key="1">
    <source>
        <dbReference type="ARBA" id="ARBA00003777"/>
    </source>
</evidence>
<dbReference type="PROSITE" id="PS00518">
    <property type="entry name" value="ZF_RING_1"/>
    <property type="match status" value="1"/>
</dbReference>
<dbReference type="Pfam" id="PF13920">
    <property type="entry name" value="zf-C3HC4_3"/>
    <property type="match status" value="1"/>
</dbReference>
<dbReference type="FunFam" id="3.30.40.10:FF:000045">
    <property type="entry name" value="RING finger protein 113A"/>
    <property type="match status" value="1"/>
</dbReference>
<dbReference type="Gene3D" id="3.30.40.10">
    <property type="entry name" value="Zinc/RING finger domain, C3HC4 (zinc finger)"/>
    <property type="match status" value="1"/>
</dbReference>
<evidence type="ECO:0000256" key="11">
    <source>
        <dbReference type="PROSITE-ProRule" id="PRU00723"/>
    </source>
</evidence>
<evidence type="ECO:0000256" key="5">
    <source>
        <dbReference type="ARBA" id="ARBA00022723"/>
    </source>
</evidence>
<keyword evidence="7 11" id="KW-0863">Zinc-finger</keyword>
<comment type="subcellular location">
    <subcellularLocation>
        <location evidence="12">Nucleus</location>
    </subcellularLocation>
</comment>
<sequence length="347" mass="38044">MSAPEASTSTAKPVVMFKKGPRSRPNQSRKRSATPPVDDEGSAAAEEATAIVRPNKKSIANPLVQGSKRRRGENEGSGAGGGLDEFDYKADEGAMSRADDFATRDANWDLQGVEKKDEHKRIKIDEDGNIDDGMYHGQAGYLKTLNTRGGSQSDAKMKTGPIRATANIRTITLVDYQPDVCKPYKDTGFCGYGDSCKFMHDRGDYLAGWQLDQLDPNDDQVKEVEEEEEMLPFACLICKKEFNEPVVTKCGHYFCMKCAVDRFIKSPKCYACGAATNGIFNKAEKLLAKLEAKQKRRMEEKGLVEVSDDEGIEIGGGGDSDDEGEDAASDAGDDQDDSRHEGWQVPE</sequence>
<comment type="similarity">
    <text evidence="2 12">Belongs to the CWC24 family.</text>
</comment>